<evidence type="ECO:0000313" key="2">
    <source>
        <dbReference type="EMBL" id="TYP95571.1"/>
    </source>
</evidence>
<evidence type="ECO:0000313" key="3">
    <source>
        <dbReference type="Proteomes" id="UP000324595"/>
    </source>
</evidence>
<protein>
    <submittedName>
        <fullName evidence="2">Uncharacterized protein</fullName>
    </submittedName>
</protein>
<keyword evidence="1" id="KW-0812">Transmembrane</keyword>
<evidence type="ECO:0000256" key="1">
    <source>
        <dbReference type="SAM" id="Phobius"/>
    </source>
</evidence>
<dbReference type="EMBL" id="VNHY01000001">
    <property type="protein sequence ID" value="TYP95571.1"/>
    <property type="molecule type" value="Genomic_DNA"/>
</dbReference>
<dbReference type="Proteomes" id="UP000324595">
    <property type="component" value="Unassembled WGS sequence"/>
</dbReference>
<accession>A0A5D3YSM9</accession>
<feature type="transmembrane region" description="Helical" evidence="1">
    <location>
        <begin position="12"/>
        <end position="30"/>
    </location>
</feature>
<keyword evidence="3" id="KW-1185">Reference proteome</keyword>
<dbReference type="AlphaFoldDB" id="A0A5D3YSM9"/>
<proteinExistence type="predicted"/>
<gene>
    <name evidence="2" type="ORF">LX73_0880</name>
</gene>
<reference evidence="2 3" key="1">
    <citation type="submission" date="2019-07" db="EMBL/GenBank/DDBJ databases">
        <title>Genomic Encyclopedia of Archaeal and Bacterial Type Strains, Phase II (KMG-II): from individual species to whole genera.</title>
        <authorList>
            <person name="Goeker M."/>
        </authorList>
    </citation>
    <scope>NUCLEOTIDE SEQUENCE [LARGE SCALE GENOMIC DNA]</scope>
    <source>
        <strain evidence="2 3">DSM 21935</strain>
    </source>
</reference>
<name>A0A5D3YSM9_9BACT</name>
<organism evidence="2 3">
    <name type="scientific">Fodinibius salinus</name>
    <dbReference type="NCBI Taxonomy" id="860790"/>
    <lineage>
        <taxon>Bacteria</taxon>
        <taxon>Pseudomonadati</taxon>
        <taxon>Balneolota</taxon>
        <taxon>Balneolia</taxon>
        <taxon>Balneolales</taxon>
        <taxon>Balneolaceae</taxon>
        <taxon>Fodinibius</taxon>
    </lineage>
</organism>
<keyword evidence="1" id="KW-1133">Transmembrane helix</keyword>
<comment type="caution">
    <text evidence="2">The sequence shown here is derived from an EMBL/GenBank/DDBJ whole genome shotgun (WGS) entry which is preliminary data.</text>
</comment>
<sequence>MYDIYKMKSSNLILQYLTLGLIALGILKPGKIVTYNSYRLLLAKNLNQSIRPHFEVARIYIRTQFRTR</sequence>
<keyword evidence="1" id="KW-0472">Membrane</keyword>